<proteinExistence type="predicted"/>
<organism evidence="2 3">
    <name type="scientific">Sphingomonas bisphenolicum</name>
    <dbReference type="NCBI Taxonomy" id="296544"/>
    <lineage>
        <taxon>Bacteria</taxon>
        <taxon>Pseudomonadati</taxon>
        <taxon>Pseudomonadota</taxon>
        <taxon>Alphaproteobacteria</taxon>
        <taxon>Sphingomonadales</taxon>
        <taxon>Sphingomonadaceae</taxon>
        <taxon>Sphingomonas</taxon>
    </lineage>
</organism>
<feature type="region of interest" description="Disordered" evidence="1">
    <location>
        <begin position="63"/>
        <end position="92"/>
    </location>
</feature>
<reference evidence="2" key="1">
    <citation type="submission" date="2018-07" db="EMBL/GenBank/DDBJ databases">
        <title>Complete genome sequence of Sphingomonas bisphenolicum strain AO1, a bisphenol A degradative bacterium isolated from Japanese farm field.</title>
        <authorList>
            <person name="Murakami M."/>
            <person name="Koh M."/>
            <person name="Koba S."/>
            <person name="Matsumura Y."/>
        </authorList>
    </citation>
    <scope>NUCLEOTIDE SEQUENCE</scope>
    <source>
        <strain evidence="2">AO1</strain>
    </source>
</reference>
<dbReference type="RefSeq" id="WP_261935116.1">
    <property type="nucleotide sequence ID" value="NZ_AP018817.1"/>
</dbReference>
<protein>
    <submittedName>
        <fullName evidence="2">Uncharacterized protein</fullName>
    </submittedName>
</protein>
<evidence type="ECO:0000256" key="1">
    <source>
        <dbReference type="SAM" id="MobiDB-lite"/>
    </source>
</evidence>
<evidence type="ECO:0000313" key="2">
    <source>
        <dbReference type="EMBL" id="BBF70941.1"/>
    </source>
</evidence>
<sequence length="92" mass="9319">MDKFIYVALGVGVLIIAAVDQSTSTGQATSPALVANTAAAQSPSSAINESGASYNADTSPRVTFSVLPPSNPIPRADALGGKVIDDRFQPDG</sequence>
<feature type="compositionally biased region" description="Basic and acidic residues" evidence="1">
    <location>
        <begin position="83"/>
        <end position="92"/>
    </location>
</feature>
<name>A0ABN5WF85_9SPHN</name>
<gene>
    <name evidence="2" type="ORF">SBA_ch1_31410</name>
</gene>
<dbReference type="Proteomes" id="UP001059971">
    <property type="component" value="Chromosome 1"/>
</dbReference>
<keyword evidence="3" id="KW-1185">Reference proteome</keyword>
<dbReference type="EMBL" id="AP018817">
    <property type="protein sequence ID" value="BBF70941.1"/>
    <property type="molecule type" value="Genomic_DNA"/>
</dbReference>
<accession>A0ABN5WF85</accession>
<evidence type="ECO:0000313" key="3">
    <source>
        <dbReference type="Proteomes" id="UP001059971"/>
    </source>
</evidence>